<keyword evidence="3" id="KW-1185">Reference proteome</keyword>
<sequence>MQDSEPTVYAQHSGSFLPCGRVKQENEPCLWRPTTYNSLLQYELCSDATLRAVHVQRPQGVAAEGKYLLALERRFLTPINLASQTPNYSSALTQTSQGKIDCKRVYTGVTSAIGSEFIMHALDDSQPIADLKGNKKRVPCCQACGDTGAAANEQTSEARLYKRFVVPSLRVIEPAKFSYPFLWVPPTWCLICLRKAAVAERLACSPPTKANRVQSNPLPGHSQIFASGNRAAGRRVFSGISLPLPRYYVLAMLHTHLTSPSSVLKTSLLRAAQISSLTQGCTALASHILELSSIPGRVAPGFSHVGIVPDDTAVRWGFSGISPPPPHLPHRPHSGATPYPPRLTLIGSQDLDIKIPPNLFTHIFDVADCILCIMKVHDTINKLEKLVVQYRRRILTFIFGCSFTPGAGLLQATVHGGWARGSANWSRKGCAPRVACHVSRSRLYDAEGRDLREDDGHQLKSPSLGGGCLALGPPPYAFIIIYRKPLLLKPSNQCDEKERFSRGVVRAMQRTGRRRNRHPELQRGQCQYNISTPSLPPPPPLDNSFVIVIPAQPYLPHLTYFKPSQQSVTKIMPRLVSGAMSLAPRLVPAKVAQVSILHDTLAELEASLRATFETIKNTPAIINDVPSNMLRRCKACIECGGDNFEQLLYSLRVHSTVLIYTLLTLHAIIAFLGTKRHFCKWRFVADLNIEVLGADEGVARRGKWEGYLKISLPTSGIVRHDSHNARIRSDPAGD</sequence>
<accession>A0ABQ9G9Y1</accession>
<keyword evidence="1" id="KW-0472">Membrane</keyword>
<reference evidence="2 3" key="1">
    <citation type="submission" date="2023-02" db="EMBL/GenBank/DDBJ databases">
        <title>LHISI_Scaffold_Assembly.</title>
        <authorList>
            <person name="Stuart O.P."/>
            <person name="Cleave R."/>
            <person name="Magrath M.J.L."/>
            <person name="Mikheyev A.S."/>
        </authorList>
    </citation>
    <scope>NUCLEOTIDE SEQUENCE [LARGE SCALE GENOMIC DNA]</scope>
    <source>
        <strain evidence="2">Daus_M_001</strain>
        <tissue evidence="2">Leg muscle</tissue>
    </source>
</reference>
<dbReference type="Proteomes" id="UP001159363">
    <property type="component" value="Chromosome 13"/>
</dbReference>
<protein>
    <submittedName>
        <fullName evidence="2">Uncharacterized protein</fullName>
    </submittedName>
</protein>
<comment type="caution">
    <text evidence="2">The sequence shown here is derived from an EMBL/GenBank/DDBJ whole genome shotgun (WGS) entry which is preliminary data.</text>
</comment>
<proteinExistence type="predicted"/>
<name>A0ABQ9G9Y1_9NEOP</name>
<keyword evidence="1" id="KW-1133">Transmembrane helix</keyword>
<keyword evidence="1" id="KW-0812">Transmembrane</keyword>
<gene>
    <name evidence="2" type="ORF">PR048_030814</name>
</gene>
<dbReference type="EMBL" id="JARBHB010000014">
    <property type="protein sequence ID" value="KAJ8869242.1"/>
    <property type="molecule type" value="Genomic_DNA"/>
</dbReference>
<evidence type="ECO:0000313" key="2">
    <source>
        <dbReference type="EMBL" id="KAJ8869242.1"/>
    </source>
</evidence>
<organism evidence="2 3">
    <name type="scientific">Dryococelus australis</name>
    <dbReference type="NCBI Taxonomy" id="614101"/>
    <lineage>
        <taxon>Eukaryota</taxon>
        <taxon>Metazoa</taxon>
        <taxon>Ecdysozoa</taxon>
        <taxon>Arthropoda</taxon>
        <taxon>Hexapoda</taxon>
        <taxon>Insecta</taxon>
        <taxon>Pterygota</taxon>
        <taxon>Neoptera</taxon>
        <taxon>Polyneoptera</taxon>
        <taxon>Phasmatodea</taxon>
        <taxon>Verophasmatodea</taxon>
        <taxon>Anareolatae</taxon>
        <taxon>Phasmatidae</taxon>
        <taxon>Eurycanthinae</taxon>
        <taxon>Dryococelus</taxon>
    </lineage>
</organism>
<evidence type="ECO:0000313" key="3">
    <source>
        <dbReference type="Proteomes" id="UP001159363"/>
    </source>
</evidence>
<feature type="transmembrane region" description="Helical" evidence="1">
    <location>
        <begin position="653"/>
        <end position="673"/>
    </location>
</feature>
<evidence type="ECO:0000256" key="1">
    <source>
        <dbReference type="SAM" id="Phobius"/>
    </source>
</evidence>